<dbReference type="Proteomes" id="UP000887576">
    <property type="component" value="Unplaced"/>
</dbReference>
<proteinExistence type="predicted"/>
<dbReference type="WBParaSite" id="JU765_v2.g1393.t1">
    <property type="protein sequence ID" value="JU765_v2.g1393.t1"/>
    <property type="gene ID" value="JU765_v2.g1393"/>
</dbReference>
<protein>
    <submittedName>
        <fullName evidence="2">Innexin</fullName>
    </submittedName>
</protein>
<accession>A0AC34Q809</accession>
<reference evidence="2" key="1">
    <citation type="submission" date="2022-11" db="UniProtKB">
        <authorList>
            <consortium name="WormBaseParasite"/>
        </authorList>
    </citation>
    <scope>IDENTIFICATION</scope>
</reference>
<organism evidence="1 2">
    <name type="scientific">Panagrolaimus sp. JU765</name>
    <dbReference type="NCBI Taxonomy" id="591449"/>
    <lineage>
        <taxon>Eukaryota</taxon>
        <taxon>Metazoa</taxon>
        <taxon>Ecdysozoa</taxon>
        <taxon>Nematoda</taxon>
        <taxon>Chromadorea</taxon>
        <taxon>Rhabditida</taxon>
        <taxon>Tylenchina</taxon>
        <taxon>Panagrolaimomorpha</taxon>
        <taxon>Panagrolaimoidea</taxon>
        <taxon>Panagrolaimidae</taxon>
        <taxon>Panagrolaimus</taxon>
    </lineage>
</organism>
<evidence type="ECO:0000313" key="1">
    <source>
        <dbReference type="Proteomes" id="UP000887576"/>
    </source>
</evidence>
<name>A0AC34Q809_9BILA</name>
<evidence type="ECO:0000313" key="2">
    <source>
        <dbReference type="WBParaSite" id="JU765_v2.g1393.t1"/>
    </source>
</evidence>
<sequence>MIGALSPFISRIKRSYQSNDIIDRLNYQYTATIISLAAFTLAATQYVGKPIQCWVPPEFTGAWEKYTETYCFASGTYFLPIDEEIDASYSQRENIQITYYQWVPLILAFMAIFFYLPSFIWKALNFSTGINVKNILNSAAQVKKKFDKGSRSSQVNKAANHLVEALEMQKELKSCEF</sequence>